<feature type="transmembrane region" description="Helical" evidence="8">
    <location>
        <begin position="343"/>
        <end position="362"/>
    </location>
</feature>
<keyword evidence="6 8" id="KW-1133">Transmembrane helix</keyword>
<feature type="transmembrane region" description="Helical" evidence="8">
    <location>
        <begin position="141"/>
        <end position="162"/>
    </location>
</feature>
<dbReference type="OrthoDB" id="9793283at2"/>
<feature type="transmembrane region" description="Helical" evidence="8">
    <location>
        <begin position="79"/>
        <end position="96"/>
    </location>
</feature>
<dbReference type="SUPFAM" id="SSF103473">
    <property type="entry name" value="MFS general substrate transporter"/>
    <property type="match status" value="1"/>
</dbReference>
<name>A0A1S2LRT9_9BACI</name>
<keyword evidence="3" id="KW-0813">Transport</keyword>
<feature type="transmembrane region" description="Helical" evidence="8">
    <location>
        <begin position="244"/>
        <end position="267"/>
    </location>
</feature>
<dbReference type="Proteomes" id="UP000180098">
    <property type="component" value="Unassembled WGS sequence"/>
</dbReference>
<dbReference type="GO" id="GO:0022857">
    <property type="term" value="F:transmembrane transporter activity"/>
    <property type="evidence" value="ECO:0007669"/>
    <property type="project" value="InterPro"/>
</dbReference>
<reference evidence="10 11" key="1">
    <citation type="submission" date="2016-10" db="EMBL/GenBank/DDBJ databases">
        <title>Draft genome sequences of four alkaliphilic bacteria belonging to the Anaerobacillus genus.</title>
        <authorList>
            <person name="Bassil N.M."/>
            <person name="Lloyd J.R."/>
        </authorList>
    </citation>
    <scope>NUCLEOTIDE SEQUENCE [LARGE SCALE GENOMIC DNA]</scope>
    <source>
        <strain evidence="10 11">DSM 15340</strain>
    </source>
</reference>
<dbReference type="PRINTS" id="PR01035">
    <property type="entry name" value="TCRTETA"/>
</dbReference>
<comment type="subcellular location">
    <subcellularLocation>
        <location evidence="1">Cell membrane</location>
        <topology evidence="1">Multi-pass membrane protein</topology>
    </subcellularLocation>
</comment>
<evidence type="ECO:0000259" key="9">
    <source>
        <dbReference type="PROSITE" id="PS50850"/>
    </source>
</evidence>
<feature type="transmembrane region" description="Helical" evidence="8">
    <location>
        <begin position="303"/>
        <end position="322"/>
    </location>
</feature>
<dbReference type="PANTHER" id="PTHR43124:SF3">
    <property type="entry name" value="CHLORAMPHENICOL EFFLUX PUMP RV0191"/>
    <property type="match status" value="1"/>
</dbReference>
<protein>
    <submittedName>
        <fullName evidence="10">MFS transporter</fullName>
    </submittedName>
</protein>
<feature type="transmembrane region" description="Helical" evidence="8">
    <location>
        <begin position="47"/>
        <end position="67"/>
    </location>
</feature>
<dbReference type="InterPro" id="IPR011701">
    <property type="entry name" value="MFS"/>
</dbReference>
<accession>A0A1S2LRT9</accession>
<dbReference type="PROSITE" id="PS50850">
    <property type="entry name" value="MFS"/>
    <property type="match status" value="1"/>
</dbReference>
<evidence type="ECO:0000313" key="11">
    <source>
        <dbReference type="Proteomes" id="UP000180098"/>
    </source>
</evidence>
<dbReference type="PROSITE" id="PS00217">
    <property type="entry name" value="SUGAR_TRANSPORT_2"/>
    <property type="match status" value="1"/>
</dbReference>
<evidence type="ECO:0000256" key="1">
    <source>
        <dbReference type="ARBA" id="ARBA00004651"/>
    </source>
</evidence>
<evidence type="ECO:0000256" key="8">
    <source>
        <dbReference type="SAM" id="Phobius"/>
    </source>
</evidence>
<evidence type="ECO:0000256" key="3">
    <source>
        <dbReference type="ARBA" id="ARBA00022448"/>
    </source>
</evidence>
<evidence type="ECO:0000256" key="4">
    <source>
        <dbReference type="ARBA" id="ARBA00022475"/>
    </source>
</evidence>
<dbReference type="Pfam" id="PF07690">
    <property type="entry name" value="MFS_1"/>
    <property type="match status" value="1"/>
</dbReference>
<dbReference type="InterPro" id="IPR005829">
    <property type="entry name" value="Sugar_transporter_CS"/>
</dbReference>
<evidence type="ECO:0000256" key="5">
    <source>
        <dbReference type="ARBA" id="ARBA00022692"/>
    </source>
</evidence>
<dbReference type="EMBL" id="MLQQ01000002">
    <property type="protein sequence ID" value="OIJ15228.1"/>
    <property type="molecule type" value="Genomic_DNA"/>
</dbReference>
<keyword evidence="5 8" id="KW-0812">Transmembrane</keyword>
<feature type="domain" description="Major facilitator superfamily (MFS) profile" evidence="9">
    <location>
        <begin position="13"/>
        <end position="391"/>
    </location>
</feature>
<dbReference type="GO" id="GO:0005886">
    <property type="term" value="C:plasma membrane"/>
    <property type="evidence" value="ECO:0007669"/>
    <property type="project" value="UniProtKB-SubCell"/>
</dbReference>
<organism evidence="10 11">
    <name type="scientific">Anaerobacillus arseniciselenatis</name>
    <dbReference type="NCBI Taxonomy" id="85682"/>
    <lineage>
        <taxon>Bacteria</taxon>
        <taxon>Bacillati</taxon>
        <taxon>Bacillota</taxon>
        <taxon>Bacilli</taxon>
        <taxon>Bacillales</taxon>
        <taxon>Bacillaceae</taxon>
        <taxon>Anaerobacillus</taxon>
    </lineage>
</organism>
<dbReference type="PROSITE" id="PS00216">
    <property type="entry name" value="SUGAR_TRANSPORT_1"/>
    <property type="match status" value="1"/>
</dbReference>
<evidence type="ECO:0000256" key="7">
    <source>
        <dbReference type="ARBA" id="ARBA00023136"/>
    </source>
</evidence>
<dbReference type="PANTHER" id="PTHR43124">
    <property type="entry name" value="PURINE EFFLUX PUMP PBUE"/>
    <property type="match status" value="1"/>
</dbReference>
<feature type="transmembrane region" description="Helical" evidence="8">
    <location>
        <begin position="212"/>
        <end position="238"/>
    </location>
</feature>
<keyword evidence="11" id="KW-1185">Reference proteome</keyword>
<evidence type="ECO:0000256" key="6">
    <source>
        <dbReference type="ARBA" id="ARBA00022989"/>
    </source>
</evidence>
<feature type="transmembrane region" description="Helical" evidence="8">
    <location>
        <begin position="168"/>
        <end position="187"/>
    </location>
</feature>
<gene>
    <name evidence="10" type="ORF">BKP35_05105</name>
</gene>
<sequence>MAGAKQKRARTFNLPVIFGVTLMTVLGVSSVSPAFPEIMSALNITETQVGLLITVFTVPGVILTPLMGVLADRFGRKKVLIPSLILFGFAGGMVGFSQNFSTLLLLRFFQGIGAAGLGSLNVTIIGDLYDGNERTKVMGHNASVLSIGTAVYPLIGGSLAAVSWNFPFLLPWLAIPLGFAVMIFLKVPELENKQHFKQYLRNAWTGITDQKVIGIFLAGVIVFIILYGSYLTYFSILLGKVYQASSFIIGLLMFSMSITTAVVASQLGRLNKRYRKHSLLKIGFCGYAISMVMIPFVNEISLFLIPIFIFGAAHGLTMPSLQTLLAEQAPMKFRGIYMSLNGAMLRIGQTTGPLMIGLIYMIGGFNGAFFGGSIIAVVGLLVVHFMVACFDATGRL</sequence>
<comment type="caution">
    <text evidence="10">The sequence shown here is derived from an EMBL/GenBank/DDBJ whole genome shotgun (WGS) entry which is preliminary data.</text>
</comment>
<dbReference type="InterPro" id="IPR050189">
    <property type="entry name" value="MFS_Efflux_Transporters"/>
</dbReference>
<dbReference type="InterPro" id="IPR020846">
    <property type="entry name" value="MFS_dom"/>
</dbReference>
<keyword evidence="7 8" id="KW-0472">Membrane</keyword>
<dbReference type="InterPro" id="IPR001958">
    <property type="entry name" value="Tet-R_TetA/multi-R_MdtG-like"/>
</dbReference>
<proteinExistence type="inferred from homology"/>
<feature type="transmembrane region" description="Helical" evidence="8">
    <location>
        <begin position="368"/>
        <end position="390"/>
    </location>
</feature>
<feature type="transmembrane region" description="Helical" evidence="8">
    <location>
        <begin position="108"/>
        <end position="129"/>
    </location>
</feature>
<feature type="transmembrane region" description="Helical" evidence="8">
    <location>
        <begin position="279"/>
        <end position="297"/>
    </location>
</feature>
<dbReference type="CDD" id="cd17474">
    <property type="entry name" value="MFS_YfmO_like"/>
    <property type="match status" value="1"/>
</dbReference>
<keyword evidence="4" id="KW-1003">Cell membrane</keyword>
<evidence type="ECO:0000313" key="10">
    <source>
        <dbReference type="EMBL" id="OIJ15228.1"/>
    </source>
</evidence>
<dbReference type="RefSeq" id="WP_071312332.1">
    <property type="nucleotide sequence ID" value="NZ_MLQQ01000002.1"/>
</dbReference>
<dbReference type="Gene3D" id="1.20.1250.20">
    <property type="entry name" value="MFS general substrate transporter like domains"/>
    <property type="match status" value="1"/>
</dbReference>
<feature type="transmembrane region" description="Helical" evidence="8">
    <location>
        <begin position="12"/>
        <end position="35"/>
    </location>
</feature>
<evidence type="ECO:0000256" key="2">
    <source>
        <dbReference type="ARBA" id="ARBA00007520"/>
    </source>
</evidence>
<dbReference type="AlphaFoldDB" id="A0A1S2LRT9"/>
<comment type="similarity">
    <text evidence="2">Belongs to the major facilitator superfamily. TCR/Tet family.</text>
</comment>
<dbReference type="InterPro" id="IPR036259">
    <property type="entry name" value="MFS_trans_sf"/>
</dbReference>